<dbReference type="HAMAP" id="MF_00108">
    <property type="entry name" value="IspD"/>
    <property type="match status" value="1"/>
</dbReference>
<feature type="site" description="Transition state stabilizer" evidence="3">
    <location>
        <position position="14"/>
    </location>
</feature>
<dbReference type="OrthoDB" id="9806837at2"/>
<organism evidence="4 5">
    <name type="scientific">Pyrinomonas methylaliphatogenes</name>
    <dbReference type="NCBI Taxonomy" id="454194"/>
    <lineage>
        <taxon>Bacteria</taxon>
        <taxon>Pseudomonadati</taxon>
        <taxon>Acidobacteriota</taxon>
        <taxon>Blastocatellia</taxon>
        <taxon>Blastocatellales</taxon>
        <taxon>Pyrinomonadaceae</taxon>
        <taxon>Pyrinomonas</taxon>
    </lineage>
</organism>
<dbReference type="InterPro" id="IPR050088">
    <property type="entry name" value="IspD/TarI_cytidylyltransf_bact"/>
</dbReference>
<evidence type="ECO:0000313" key="5">
    <source>
        <dbReference type="Proteomes" id="UP000031518"/>
    </source>
</evidence>
<keyword evidence="3" id="KW-0414">Isoprene biosynthesis</keyword>
<sequence>MNTAIIVAAGEGKRAGGETRKQFREIAGAPIIIHTLRRFEACASIARVALVLPAAEAAGFHETLARYGLRKVTGIVVGGASRMESVWRGLQAIEAGPTSIIAIHDGVRPLVAPEEIDATVRAAAETGAAILAAPIVDTVKEADDARAIVRTVERTHLYRALTPQCFRFDLLRRAYESARRASVEATDDSSLVERLGIRVHIVEGSARNIKITHPDDFIIAAALLHDAIFVRSGA</sequence>
<dbReference type="SUPFAM" id="SSF53448">
    <property type="entry name" value="Nucleotide-diphospho-sugar transferases"/>
    <property type="match status" value="1"/>
</dbReference>
<dbReference type="STRING" id="454194.PYK22_01449"/>
<evidence type="ECO:0000256" key="1">
    <source>
        <dbReference type="ARBA" id="ARBA00022679"/>
    </source>
</evidence>
<dbReference type="PANTHER" id="PTHR32125">
    <property type="entry name" value="2-C-METHYL-D-ERYTHRITOL 4-PHOSPHATE CYTIDYLYLTRANSFERASE, CHLOROPLASTIC"/>
    <property type="match status" value="1"/>
</dbReference>
<dbReference type="InterPro" id="IPR034683">
    <property type="entry name" value="IspD/TarI"/>
</dbReference>
<comment type="function">
    <text evidence="3">Catalyzes the formation of 4-diphosphocytidyl-2-C-methyl-D-erythritol from CTP and 2-C-methyl-D-erythritol 4-phosphate (MEP).</text>
</comment>
<reference evidence="4 5" key="1">
    <citation type="submission" date="2013-12" db="EMBL/GenBank/DDBJ databases">
        <authorList>
            <person name="Stott M."/>
        </authorList>
    </citation>
    <scope>NUCLEOTIDE SEQUENCE [LARGE SCALE GENOMIC DNA]</scope>
    <source>
        <strain evidence="4 5">K22</strain>
    </source>
</reference>
<name>A0A0B6WVZ9_9BACT</name>
<dbReference type="NCBIfam" id="TIGR00453">
    <property type="entry name" value="ispD"/>
    <property type="match status" value="1"/>
</dbReference>
<dbReference type="FunFam" id="3.90.550.10:FF:000003">
    <property type="entry name" value="2-C-methyl-D-erythritol 4-phosphate cytidylyltransferase"/>
    <property type="match status" value="1"/>
</dbReference>
<protein>
    <recommendedName>
        <fullName evidence="3">2-C-methyl-D-erythritol 4-phosphate cytidylyltransferase</fullName>
        <ecNumber evidence="3">2.7.7.60</ecNumber>
    </recommendedName>
    <alternativeName>
        <fullName evidence="3">4-diphosphocytidyl-2C-methyl-D-erythritol synthase</fullName>
    </alternativeName>
    <alternativeName>
        <fullName evidence="3">MEP cytidylyltransferase</fullName>
        <shortName evidence="3">MCT</shortName>
    </alternativeName>
</protein>
<dbReference type="UniPathway" id="UPA00056">
    <property type="reaction ID" value="UER00093"/>
</dbReference>
<proteinExistence type="inferred from homology"/>
<accession>A0A0B6WVZ9</accession>
<dbReference type="Gene3D" id="3.90.550.10">
    <property type="entry name" value="Spore Coat Polysaccharide Biosynthesis Protein SpsA, Chain A"/>
    <property type="match status" value="1"/>
</dbReference>
<comment type="similarity">
    <text evidence="3">Belongs to the IspD/TarI cytidylyltransferase family. IspD subfamily.</text>
</comment>
<dbReference type="EMBL" id="CBXV010000005">
    <property type="protein sequence ID" value="CDM65448.1"/>
    <property type="molecule type" value="Genomic_DNA"/>
</dbReference>
<keyword evidence="1 3" id="KW-0808">Transferase</keyword>
<dbReference type="EC" id="2.7.7.60" evidence="3"/>
<dbReference type="GO" id="GO:0019288">
    <property type="term" value="P:isopentenyl diphosphate biosynthetic process, methylerythritol 4-phosphate pathway"/>
    <property type="evidence" value="ECO:0007669"/>
    <property type="project" value="UniProtKB-UniRule"/>
</dbReference>
<dbReference type="InterPro" id="IPR001228">
    <property type="entry name" value="IspD"/>
</dbReference>
<dbReference type="Pfam" id="PF01128">
    <property type="entry name" value="IspD"/>
    <property type="match status" value="1"/>
</dbReference>
<dbReference type="Proteomes" id="UP000031518">
    <property type="component" value="Unassembled WGS sequence"/>
</dbReference>
<dbReference type="PANTHER" id="PTHR32125:SF4">
    <property type="entry name" value="2-C-METHYL-D-ERYTHRITOL 4-PHOSPHATE CYTIDYLYLTRANSFERASE, CHLOROPLASTIC"/>
    <property type="match status" value="1"/>
</dbReference>
<gene>
    <name evidence="3" type="primary">ispD</name>
    <name evidence="4" type="ORF">PYK22_01449</name>
</gene>
<keyword evidence="2 3" id="KW-0548">Nucleotidyltransferase</keyword>
<reference evidence="4 5" key="2">
    <citation type="submission" date="2015-01" db="EMBL/GenBank/DDBJ databases">
        <title>Complete genome sequence of Pyrinomonas methylaliphatogenes type strain K22T.</title>
        <authorList>
            <person name="Lee K.C.Y."/>
            <person name="Power J.F."/>
            <person name="Dunfield P.F."/>
            <person name="Morgan X.C."/>
            <person name="Huttenhower C."/>
            <person name="Stott M.B."/>
        </authorList>
    </citation>
    <scope>NUCLEOTIDE SEQUENCE [LARGE SCALE GENOMIC DNA]</scope>
    <source>
        <strain evidence="4 5">K22</strain>
    </source>
</reference>
<comment type="pathway">
    <text evidence="3">Isoprenoid biosynthesis; isopentenyl diphosphate biosynthesis via DXP pathway; isopentenyl diphosphate from 1-deoxy-D-xylulose 5-phosphate: step 2/6.</text>
</comment>
<evidence type="ECO:0000256" key="2">
    <source>
        <dbReference type="ARBA" id="ARBA00022695"/>
    </source>
</evidence>
<feature type="site" description="Transition state stabilizer" evidence="3">
    <location>
        <position position="21"/>
    </location>
</feature>
<evidence type="ECO:0000256" key="3">
    <source>
        <dbReference type="HAMAP-Rule" id="MF_00108"/>
    </source>
</evidence>
<feature type="site" description="Positions MEP for the nucleophilic attack" evidence="3">
    <location>
        <position position="154"/>
    </location>
</feature>
<dbReference type="RefSeq" id="WP_041975755.1">
    <property type="nucleotide sequence ID" value="NZ_CBXV010000005.1"/>
</dbReference>
<feature type="site" description="Positions MEP for the nucleophilic attack" evidence="3">
    <location>
        <position position="210"/>
    </location>
</feature>
<dbReference type="CDD" id="cd02516">
    <property type="entry name" value="CDP-ME_synthetase"/>
    <property type="match status" value="1"/>
</dbReference>
<dbReference type="AlphaFoldDB" id="A0A0B6WVZ9"/>
<evidence type="ECO:0000313" key="4">
    <source>
        <dbReference type="EMBL" id="CDM65448.1"/>
    </source>
</evidence>
<dbReference type="InterPro" id="IPR029044">
    <property type="entry name" value="Nucleotide-diphossugar_trans"/>
</dbReference>
<dbReference type="GO" id="GO:0050518">
    <property type="term" value="F:2-C-methyl-D-erythritol 4-phosphate cytidylyltransferase activity"/>
    <property type="evidence" value="ECO:0007669"/>
    <property type="project" value="UniProtKB-UniRule"/>
</dbReference>
<comment type="catalytic activity">
    <reaction evidence="3">
        <text>2-C-methyl-D-erythritol 4-phosphate + CTP + H(+) = 4-CDP-2-C-methyl-D-erythritol + diphosphate</text>
        <dbReference type="Rhea" id="RHEA:13429"/>
        <dbReference type="ChEBI" id="CHEBI:15378"/>
        <dbReference type="ChEBI" id="CHEBI:33019"/>
        <dbReference type="ChEBI" id="CHEBI:37563"/>
        <dbReference type="ChEBI" id="CHEBI:57823"/>
        <dbReference type="ChEBI" id="CHEBI:58262"/>
        <dbReference type="EC" id="2.7.7.60"/>
    </reaction>
</comment>
<keyword evidence="5" id="KW-1185">Reference proteome</keyword>